<comment type="caution">
    <text evidence="3">The sequence shown here is derived from an EMBL/GenBank/DDBJ whole genome shotgun (WGS) entry which is preliminary data.</text>
</comment>
<gene>
    <name evidence="3" type="ORF">C9927_04160</name>
</gene>
<dbReference type="GO" id="GO:0015562">
    <property type="term" value="F:efflux transmembrane transporter activity"/>
    <property type="evidence" value="ECO:0007669"/>
    <property type="project" value="TreeGrafter"/>
</dbReference>
<reference evidence="3 4" key="1">
    <citation type="submission" date="2018-03" db="EMBL/GenBank/DDBJ databases">
        <title>Cross-interface Injection: A General Nanoliter Liquid Handling Method Applied to Single Cells Genome Amplification Automated Nanoliter Liquid Handling Applied to Single Cell Multiple Displacement Amplification.</title>
        <authorList>
            <person name="Yun J."/>
            <person name="Xu P."/>
            <person name="Xu J."/>
            <person name="Dai X."/>
            <person name="Wang Y."/>
            <person name="Zheng X."/>
            <person name="Cao C."/>
            <person name="Yi Q."/>
            <person name="Zhu Y."/>
            <person name="Wang L."/>
            <person name="Dong Z."/>
            <person name="Huang Y."/>
            <person name="Huang L."/>
            <person name="Du W."/>
        </authorList>
    </citation>
    <scope>NUCLEOTIDE SEQUENCE [LARGE SCALE GENOMIC DNA]</scope>
    <source>
        <strain evidence="3 4">A12-4</strain>
    </source>
</reference>
<evidence type="ECO:0000259" key="2">
    <source>
        <dbReference type="Pfam" id="PF25967"/>
    </source>
</evidence>
<dbReference type="Pfam" id="PF25967">
    <property type="entry name" value="RND-MFP_C"/>
    <property type="match status" value="1"/>
</dbReference>
<dbReference type="SUPFAM" id="SSF111369">
    <property type="entry name" value="HlyD-like secretion proteins"/>
    <property type="match status" value="1"/>
</dbReference>
<organism evidence="3 4">
    <name type="scientific">Pseudidiomarina aestuarii</name>
    <dbReference type="NCBI Taxonomy" id="624146"/>
    <lineage>
        <taxon>Bacteria</taxon>
        <taxon>Pseudomonadati</taxon>
        <taxon>Pseudomonadota</taxon>
        <taxon>Gammaproteobacteria</taxon>
        <taxon>Alteromonadales</taxon>
        <taxon>Idiomarinaceae</taxon>
        <taxon>Pseudidiomarina</taxon>
    </lineage>
</organism>
<dbReference type="Gene3D" id="2.40.420.20">
    <property type="match status" value="1"/>
</dbReference>
<feature type="non-terminal residue" evidence="3">
    <location>
        <position position="1"/>
    </location>
</feature>
<name>A0A2T4D3V2_9GAMM</name>
<evidence type="ECO:0000313" key="3">
    <source>
        <dbReference type="EMBL" id="PTB88432.1"/>
    </source>
</evidence>
<dbReference type="Gene3D" id="2.40.30.170">
    <property type="match status" value="1"/>
</dbReference>
<proteinExistence type="predicted"/>
<dbReference type="AlphaFoldDB" id="A0A2T4D3V2"/>
<evidence type="ECO:0000313" key="4">
    <source>
        <dbReference type="Proteomes" id="UP000242087"/>
    </source>
</evidence>
<dbReference type="InterPro" id="IPR058792">
    <property type="entry name" value="Beta-barrel_RND_2"/>
</dbReference>
<protein>
    <submittedName>
        <fullName evidence="3">Efflux transporter periplasmic adaptor subunit</fullName>
    </submittedName>
</protein>
<feature type="domain" description="Multidrug resistance protein MdtA-like C-terminal permuted SH3" evidence="2">
    <location>
        <begin position="53"/>
        <end position="109"/>
    </location>
</feature>
<dbReference type="Pfam" id="PF25954">
    <property type="entry name" value="Beta-barrel_RND_2"/>
    <property type="match status" value="1"/>
</dbReference>
<dbReference type="InterPro" id="IPR058627">
    <property type="entry name" value="MdtA-like_C"/>
</dbReference>
<accession>A0A2T4D3V2</accession>
<sequence length="126" mass="14115">AEYQARLVDVDSRINTQTRTIGVRALLNNTDDQFRPGMSFRVNLMIEGDSYAVVPEAALMWGAEGAYVWLNRDGRAFRVDVQIKQRLQGRILVAGEIQLGDELVVEGVQQLRQGQNIEVLSAEQTP</sequence>
<dbReference type="EMBL" id="PYVF01000063">
    <property type="protein sequence ID" value="PTB88432.1"/>
    <property type="molecule type" value="Genomic_DNA"/>
</dbReference>
<feature type="domain" description="CusB-like beta-barrel" evidence="1">
    <location>
        <begin position="3"/>
        <end position="45"/>
    </location>
</feature>
<dbReference type="PANTHER" id="PTHR30469">
    <property type="entry name" value="MULTIDRUG RESISTANCE PROTEIN MDTA"/>
    <property type="match status" value="1"/>
</dbReference>
<evidence type="ECO:0000259" key="1">
    <source>
        <dbReference type="Pfam" id="PF25954"/>
    </source>
</evidence>
<dbReference type="Proteomes" id="UP000242087">
    <property type="component" value="Unassembled WGS sequence"/>
</dbReference>
<dbReference type="GO" id="GO:1990281">
    <property type="term" value="C:efflux pump complex"/>
    <property type="evidence" value="ECO:0007669"/>
    <property type="project" value="TreeGrafter"/>
</dbReference>